<evidence type="ECO:0000256" key="3">
    <source>
        <dbReference type="ARBA" id="ARBA00022737"/>
    </source>
</evidence>
<dbReference type="PRINTS" id="PR00364">
    <property type="entry name" value="DISEASERSIST"/>
</dbReference>
<evidence type="ECO:0000259" key="6">
    <source>
        <dbReference type="Pfam" id="PF00931"/>
    </source>
</evidence>
<name>A0AAD6A251_9POAL</name>
<accession>A0AAD6A251</accession>
<dbReference type="FunFam" id="1.10.10.10:FF:000322">
    <property type="entry name" value="Probable disease resistance protein At1g63360"/>
    <property type="match status" value="1"/>
</dbReference>
<dbReference type="Pfam" id="PF23598">
    <property type="entry name" value="LRR_14"/>
    <property type="match status" value="1"/>
</dbReference>
<dbReference type="InterPro" id="IPR058922">
    <property type="entry name" value="WHD_DRP"/>
</dbReference>
<reference evidence="10 11" key="1">
    <citation type="journal article" date="2022" name="Cell">
        <title>Repeat-based holocentromeres influence genome architecture and karyotype evolution.</title>
        <authorList>
            <person name="Hofstatter P.G."/>
            <person name="Thangavel G."/>
            <person name="Lux T."/>
            <person name="Neumann P."/>
            <person name="Vondrak T."/>
            <person name="Novak P."/>
            <person name="Zhang M."/>
            <person name="Costa L."/>
            <person name="Castellani M."/>
            <person name="Scott A."/>
            <person name="Toegelov H."/>
            <person name="Fuchs J."/>
            <person name="Mata-Sucre Y."/>
            <person name="Dias Y."/>
            <person name="Vanzela A.L.L."/>
            <person name="Huettel B."/>
            <person name="Almeida C.C.S."/>
            <person name="Simkova H."/>
            <person name="Souza G."/>
            <person name="Pedrosa-Harand A."/>
            <person name="Macas J."/>
            <person name="Mayer K.F.X."/>
            <person name="Houben A."/>
            <person name="Marques A."/>
        </authorList>
    </citation>
    <scope>NUCLEOTIDE SEQUENCE [LARGE SCALE GENOMIC DNA]</scope>
    <source>
        <strain evidence="10">RhyTen1mFocal</strain>
    </source>
</reference>
<feature type="domain" description="Disease resistance N-terminal" evidence="7">
    <location>
        <begin position="5"/>
        <end position="91"/>
    </location>
</feature>
<keyword evidence="3" id="KW-0677">Repeat</keyword>
<dbReference type="Gene3D" id="1.10.10.10">
    <property type="entry name" value="Winged helix-like DNA-binding domain superfamily/Winged helix DNA-binding domain"/>
    <property type="match status" value="1"/>
</dbReference>
<evidence type="ECO:0000256" key="4">
    <source>
        <dbReference type="ARBA" id="ARBA00022741"/>
    </source>
</evidence>
<dbReference type="Gene3D" id="3.40.50.300">
    <property type="entry name" value="P-loop containing nucleotide triphosphate hydrolases"/>
    <property type="match status" value="1"/>
</dbReference>
<dbReference type="GO" id="GO:0002758">
    <property type="term" value="P:innate immune response-activating signaling pathway"/>
    <property type="evidence" value="ECO:0007669"/>
    <property type="project" value="UniProtKB-ARBA"/>
</dbReference>
<gene>
    <name evidence="10" type="ORF">LUZ61_012036</name>
</gene>
<dbReference type="CDD" id="cd14798">
    <property type="entry name" value="RX-CC_like"/>
    <property type="match status" value="1"/>
</dbReference>
<keyword evidence="2" id="KW-0433">Leucine-rich repeat</keyword>
<evidence type="ECO:0000256" key="1">
    <source>
        <dbReference type="ARBA" id="ARBA00008894"/>
    </source>
</evidence>
<dbReference type="InterPro" id="IPR041118">
    <property type="entry name" value="Rx_N"/>
</dbReference>
<dbReference type="PANTHER" id="PTHR23155">
    <property type="entry name" value="DISEASE RESISTANCE PROTEIN RP"/>
    <property type="match status" value="1"/>
</dbReference>
<keyword evidence="4" id="KW-0547">Nucleotide-binding</keyword>
<dbReference type="SUPFAM" id="SSF52058">
    <property type="entry name" value="L domain-like"/>
    <property type="match status" value="1"/>
</dbReference>
<comment type="caution">
    <text evidence="10">The sequence shown here is derived from an EMBL/GenBank/DDBJ whole genome shotgun (WGS) entry which is preliminary data.</text>
</comment>
<dbReference type="EMBL" id="JAMRDG010000001">
    <property type="protein sequence ID" value="KAJ3708331.1"/>
    <property type="molecule type" value="Genomic_DNA"/>
</dbReference>
<dbReference type="Gene3D" id="1.20.5.4130">
    <property type="match status" value="1"/>
</dbReference>
<dbReference type="AlphaFoldDB" id="A0AAD6A251"/>
<evidence type="ECO:0000313" key="11">
    <source>
        <dbReference type="Proteomes" id="UP001210211"/>
    </source>
</evidence>
<dbReference type="InterPro" id="IPR036388">
    <property type="entry name" value="WH-like_DNA-bd_sf"/>
</dbReference>
<proteinExistence type="inferred from homology"/>
<sequence>MAESVVSFVVGKLGDAFVKEVLHLYGVSEQVEKVSRELIRMQVFLKDADTKRIVDERQKQWMKEVRDLAYDIEDVIDTFLSEAPEKKAGKREAVKRQFMKIKKLPAVHMLGDEINKIEARIQEIEASRVRYGINNLGEGIDGEIGQPVKRIVLPDIDEEGIVGFEADRDEILSKLLDEKDKRRSVISIVGPGGLGKTTLARKVYNSEAVKNQFPIRIWVVISQTFNVIDILEKIATELKIGSPRNLNDNDRLTQLHRSLAEKKYLIILDDIWEKNLWNQIKEVFPDGKNGSRILITTRNVEVALAADPISVPYKLPFLNEESSLELFLKKALPNSNTDERYPDDLYNIGKQFAKKCGGLPLALIVLGGLLSRKQANYSIWSKVMQNMDWGTDGKECIAIIGSSYEDLPFVLKSCFIYFAAFPEDYEINATSLLRMWIAEGFIPQQENKTLEDTAEMFLEDLVQRSMIQVSKRDFDGSIKSCRIHDVMHDLAIHKAKEDNFLMVFPTVDDVKNCSHTRRLAIHDTRPLRIQSCGELTASAYPKLRSLIYYGQLPNISQLMRLKVLSNLRVMRLKVLSNLTDVMQSGSDYKPYLFGRLSQLRYVEVGLHVGEEDKHNFGKFISGNRFLQTIDTRELPDSIWQIKTLRHVSVHQWISGPPPSIELTNLQTVSGMIAKESWETQGLPKLPHVKILGIRLPETQGQVQWDAIVTLLGTMKHLTSLDLAGPYFPSEIINMRHFPFYHRLQKLGLWGPGLIEVRHKISLDVGTFPKHLTTLDLSNIAYWEDPIPVLEKLENLRSLYLNRSPFVNLYCSTGGFGKLEELQLKYLNNLVKWNIEEGAMPVLTDLLVSKCYFLRAIGLQHLTVLQRLRWFDCETDEDEENEIRSMCKHVPSIDIDY</sequence>
<protein>
    <recommendedName>
        <fullName evidence="12">Disease resistance protein</fullName>
    </recommendedName>
</protein>
<dbReference type="Pfam" id="PF00931">
    <property type="entry name" value="NB-ARC"/>
    <property type="match status" value="1"/>
</dbReference>
<dbReference type="Proteomes" id="UP001210211">
    <property type="component" value="Unassembled WGS sequence"/>
</dbReference>
<dbReference type="InterPro" id="IPR032675">
    <property type="entry name" value="LRR_dom_sf"/>
</dbReference>
<organism evidence="10 11">
    <name type="scientific">Rhynchospora tenuis</name>
    <dbReference type="NCBI Taxonomy" id="198213"/>
    <lineage>
        <taxon>Eukaryota</taxon>
        <taxon>Viridiplantae</taxon>
        <taxon>Streptophyta</taxon>
        <taxon>Embryophyta</taxon>
        <taxon>Tracheophyta</taxon>
        <taxon>Spermatophyta</taxon>
        <taxon>Magnoliopsida</taxon>
        <taxon>Liliopsida</taxon>
        <taxon>Poales</taxon>
        <taxon>Cyperaceae</taxon>
        <taxon>Cyperoideae</taxon>
        <taxon>Rhynchosporeae</taxon>
        <taxon>Rhynchospora</taxon>
    </lineage>
</organism>
<dbReference type="SUPFAM" id="SSF52540">
    <property type="entry name" value="P-loop containing nucleoside triphosphate hydrolases"/>
    <property type="match status" value="1"/>
</dbReference>
<dbReference type="Pfam" id="PF23559">
    <property type="entry name" value="WHD_DRP"/>
    <property type="match status" value="1"/>
</dbReference>
<dbReference type="InterPro" id="IPR042197">
    <property type="entry name" value="Apaf_helical"/>
</dbReference>
<keyword evidence="11" id="KW-1185">Reference proteome</keyword>
<comment type="similarity">
    <text evidence="1">Belongs to the disease resistance NB-LRR family.</text>
</comment>
<dbReference type="GO" id="GO:0043531">
    <property type="term" value="F:ADP binding"/>
    <property type="evidence" value="ECO:0007669"/>
    <property type="project" value="InterPro"/>
</dbReference>
<dbReference type="FunFam" id="3.40.50.300:FF:001091">
    <property type="entry name" value="Probable disease resistance protein At1g61300"/>
    <property type="match status" value="1"/>
</dbReference>
<dbReference type="InterPro" id="IPR002182">
    <property type="entry name" value="NB-ARC"/>
</dbReference>
<dbReference type="InterPro" id="IPR055414">
    <property type="entry name" value="LRR_R13L4/SHOC2-like"/>
</dbReference>
<dbReference type="InterPro" id="IPR027417">
    <property type="entry name" value="P-loop_NTPase"/>
</dbReference>
<dbReference type="InterPro" id="IPR038005">
    <property type="entry name" value="RX-like_CC"/>
</dbReference>
<evidence type="ECO:0008006" key="12">
    <source>
        <dbReference type="Google" id="ProtNLM"/>
    </source>
</evidence>
<dbReference type="Pfam" id="PF18052">
    <property type="entry name" value="Rx_N"/>
    <property type="match status" value="1"/>
</dbReference>
<dbReference type="PANTHER" id="PTHR23155:SF1185">
    <property type="entry name" value="DISEASE RESISTANCE RPP8-LIKE PROTEIN 3-RELATED"/>
    <property type="match status" value="1"/>
</dbReference>
<evidence type="ECO:0000259" key="7">
    <source>
        <dbReference type="Pfam" id="PF18052"/>
    </source>
</evidence>
<dbReference type="GO" id="GO:0042742">
    <property type="term" value="P:defense response to bacterium"/>
    <property type="evidence" value="ECO:0007669"/>
    <property type="project" value="UniProtKB-ARBA"/>
</dbReference>
<feature type="domain" description="Disease resistance R13L4/SHOC-2-like LRR" evidence="9">
    <location>
        <begin position="542"/>
        <end position="882"/>
    </location>
</feature>
<evidence type="ECO:0000256" key="2">
    <source>
        <dbReference type="ARBA" id="ARBA00022614"/>
    </source>
</evidence>
<evidence type="ECO:0000313" key="10">
    <source>
        <dbReference type="EMBL" id="KAJ3708331.1"/>
    </source>
</evidence>
<feature type="domain" description="NB-ARC" evidence="6">
    <location>
        <begin position="166"/>
        <end position="335"/>
    </location>
</feature>
<dbReference type="Gene3D" id="1.10.8.430">
    <property type="entry name" value="Helical domain of apoptotic protease-activating factors"/>
    <property type="match status" value="1"/>
</dbReference>
<keyword evidence="5" id="KW-0611">Plant defense</keyword>
<dbReference type="Gene3D" id="3.80.10.10">
    <property type="entry name" value="Ribonuclease Inhibitor"/>
    <property type="match status" value="1"/>
</dbReference>
<evidence type="ECO:0000256" key="5">
    <source>
        <dbReference type="ARBA" id="ARBA00022821"/>
    </source>
</evidence>
<dbReference type="GO" id="GO:0009626">
    <property type="term" value="P:plant-type hypersensitive response"/>
    <property type="evidence" value="ECO:0007669"/>
    <property type="project" value="UniProtKB-ARBA"/>
</dbReference>
<evidence type="ECO:0000259" key="8">
    <source>
        <dbReference type="Pfam" id="PF23559"/>
    </source>
</evidence>
<evidence type="ECO:0000259" key="9">
    <source>
        <dbReference type="Pfam" id="PF23598"/>
    </source>
</evidence>
<feature type="domain" description="Disease resistance protein winged helix" evidence="8">
    <location>
        <begin position="421"/>
        <end position="491"/>
    </location>
</feature>
<dbReference type="InterPro" id="IPR044974">
    <property type="entry name" value="Disease_R_plants"/>
</dbReference>